<proteinExistence type="predicted"/>
<organism evidence="1 2">
    <name type="scientific">Sorangium cellulosum</name>
    <name type="common">Polyangium cellulosum</name>
    <dbReference type="NCBI Taxonomy" id="56"/>
    <lineage>
        <taxon>Bacteria</taxon>
        <taxon>Pseudomonadati</taxon>
        <taxon>Myxococcota</taxon>
        <taxon>Polyangia</taxon>
        <taxon>Polyangiales</taxon>
        <taxon>Polyangiaceae</taxon>
        <taxon>Sorangium</taxon>
    </lineage>
</organism>
<dbReference type="AlphaFoldDB" id="A0A150P1S5"/>
<sequence>MSVKGLVVHLRRDLDDHEVERMADALMMLKGVTKVTPVETRYEDDLNRQRVKWELLDKIRALLEDK</sequence>
<name>A0A150P1S5_SORCE</name>
<protein>
    <submittedName>
        <fullName evidence="1">Uncharacterized protein</fullName>
    </submittedName>
</protein>
<evidence type="ECO:0000313" key="2">
    <source>
        <dbReference type="Proteomes" id="UP000075420"/>
    </source>
</evidence>
<gene>
    <name evidence="1" type="ORF">BE08_43145</name>
</gene>
<evidence type="ECO:0000313" key="1">
    <source>
        <dbReference type="EMBL" id="KYF49128.1"/>
    </source>
</evidence>
<dbReference type="Proteomes" id="UP000075420">
    <property type="component" value="Unassembled WGS sequence"/>
</dbReference>
<comment type="caution">
    <text evidence="1">The sequence shown here is derived from an EMBL/GenBank/DDBJ whole genome shotgun (WGS) entry which is preliminary data.</text>
</comment>
<dbReference type="EMBL" id="JELY01003408">
    <property type="protein sequence ID" value="KYF49128.1"/>
    <property type="molecule type" value="Genomic_DNA"/>
</dbReference>
<accession>A0A150P1S5</accession>
<reference evidence="1 2" key="1">
    <citation type="submission" date="2014-02" db="EMBL/GenBank/DDBJ databases">
        <title>The small core and large imbalanced accessory genome model reveals a collaborative survival strategy of Sorangium cellulosum strains in nature.</title>
        <authorList>
            <person name="Han K."/>
            <person name="Peng R."/>
            <person name="Blom J."/>
            <person name="Li Y.-Z."/>
        </authorList>
    </citation>
    <scope>NUCLEOTIDE SEQUENCE [LARGE SCALE GENOMIC DNA]</scope>
    <source>
        <strain evidence="1 2">So0157-25</strain>
    </source>
</reference>